<evidence type="ECO:0000313" key="5">
    <source>
        <dbReference type="EMBL" id="MCM8568787.1"/>
    </source>
</evidence>
<dbReference type="PANTHER" id="PTHR46796">
    <property type="entry name" value="HTH-TYPE TRANSCRIPTIONAL ACTIVATOR RHAS-RELATED"/>
    <property type="match status" value="1"/>
</dbReference>
<evidence type="ECO:0000256" key="3">
    <source>
        <dbReference type="ARBA" id="ARBA00023163"/>
    </source>
</evidence>
<keyword evidence="2" id="KW-0238">DNA-binding</keyword>
<proteinExistence type="predicted"/>
<accession>A0ABT0YZ96</accession>
<evidence type="ECO:0000259" key="4">
    <source>
        <dbReference type="PROSITE" id="PS01124"/>
    </source>
</evidence>
<dbReference type="InterPro" id="IPR018060">
    <property type="entry name" value="HTH_AraC"/>
</dbReference>
<dbReference type="InterPro" id="IPR009057">
    <property type="entry name" value="Homeodomain-like_sf"/>
</dbReference>
<dbReference type="InterPro" id="IPR050204">
    <property type="entry name" value="AraC_XylS_family_regulators"/>
</dbReference>
<evidence type="ECO:0000256" key="2">
    <source>
        <dbReference type="ARBA" id="ARBA00023125"/>
    </source>
</evidence>
<dbReference type="SMART" id="SM00342">
    <property type="entry name" value="HTH_ARAC"/>
    <property type="match status" value="1"/>
</dbReference>
<keyword evidence="1" id="KW-0805">Transcription regulation</keyword>
<sequence length="291" mass="33690">MKDHIEPPGLENLKVTYDFGLHKVNDHTIPYCLLDIKFSGKVVTPFPRIGHLVVNFYCGETYKNKFLNYSMSRAGSNRLYIAGLFTEGSLLIEQEGDCKGYAIRMHPVIGYYFLRIPMWEITNRQIEITGILNGSMCRDLRSAQRNERIDTLEHQILDEFLGHYLPEKKMYMNDPIYHAVNKIIQCNGIVKIKDLAREYCMSHRNFNRNFLLKVGISAQAYAKIWQMENAIKLIMQNPEASLTEIAFRAGYYDVSHLAHDFKEKTGALPTSFRRNDNSLIETYLTAESKNQ</sequence>
<dbReference type="Proteomes" id="UP001155077">
    <property type="component" value="Unassembled WGS sequence"/>
</dbReference>
<comment type="caution">
    <text evidence="5">The sequence shown here is derived from an EMBL/GenBank/DDBJ whole genome shotgun (WGS) entry which is preliminary data.</text>
</comment>
<organism evidence="5 6">
    <name type="scientific">Gramella jeungdoensis</name>
    <dbReference type="NCBI Taxonomy" id="708091"/>
    <lineage>
        <taxon>Bacteria</taxon>
        <taxon>Pseudomonadati</taxon>
        <taxon>Bacteroidota</taxon>
        <taxon>Flavobacteriia</taxon>
        <taxon>Flavobacteriales</taxon>
        <taxon>Flavobacteriaceae</taxon>
        <taxon>Christiangramia</taxon>
    </lineage>
</organism>
<protein>
    <submittedName>
        <fullName evidence="5">Helix-turn-helix domain-containing protein</fullName>
    </submittedName>
</protein>
<evidence type="ECO:0000256" key="1">
    <source>
        <dbReference type="ARBA" id="ARBA00023015"/>
    </source>
</evidence>
<dbReference type="PROSITE" id="PS00041">
    <property type="entry name" value="HTH_ARAC_FAMILY_1"/>
    <property type="match status" value="1"/>
</dbReference>
<keyword evidence="3" id="KW-0804">Transcription</keyword>
<dbReference type="PANTHER" id="PTHR46796:SF13">
    <property type="entry name" value="HTH-TYPE TRANSCRIPTIONAL ACTIVATOR RHAS"/>
    <property type="match status" value="1"/>
</dbReference>
<evidence type="ECO:0000313" key="6">
    <source>
        <dbReference type="Proteomes" id="UP001155077"/>
    </source>
</evidence>
<reference evidence="5" key="1">
    <citation type="submission" date="2022-06" db="EMBL/GenBank/DDBJ databases">
        <title>Gramella sediminis sp. nov., isolated from deep-sea sediment of the Indian Ocean.</title>
        <authorList>
            <person name="Yang L."/>
        </authorList>
    </citation>
    <scope>NUCLEOTIDE SEQUENCE</scope>
    <source>
        <strain evidence="5">HMD3159</strain>
    </source>
</reference>
<dbReference type="Pfam" id="PF12833">
    <property type="entry name" value="HTH_18"/>
    <property type="match status" value="1"/>
</dbReference>
<dbReference type="SUPFAM" id="SSF46689">
    <property type="entry name" value="Homeodomain-like"/>
    <property type="match status" value="1"/>
</dbReference>
<dbReference type="InterPro" id="IPR018062">
    <property type="entry name" value="HTH_AraC-typ_CS"/>
</dbReference>
<feature type="domain" description="HTH araC/xylS-type" evidence="4">
    <location>
        <begin position="174"/>
        <end position="275"/>
    </location>
</feature>
<keyword evidence="6" id="KW-1185">Reference proteome</keyword>
<dbReference type="RefSeq" id="WP_252111187.1">
    <property type="nucleotide sequence ID" value="NZ_JAMSCK010000002.1"/>
</dbReference>
<dbReference type="EMBL" id="JAMSCK010000002">
    <property type="protein sequence ID" value="MCM8568787.1"/>
    <property type="molecule type" value="Genomic_DNA"/>
</dbReference>
<dbReference type="PROSITE" id="PS01124">
    <property type="entry name" value="HTH_ARAC_FAMILY_2"/>
    <property type="match status" value="1"/>
</dbReference>
<name>A0ABT0YZ96_9FLAO</name>
<gene>
    <name evidence="5" type="ORF">NE848_05320</name>
</gene>
<dbReference type="Gene3D" id="1.10.10.60">
    <property type="entry name" value="Homeodomain-like"/>
    <property type="match status" value="1"/>
</dbReference>